<comment type="subcellular location">
    <subcellularLocation>
        <location evidence="4">Cytoplasm</location>
    </subcellularLocation>
</comment>
<dbReference type="Pfam" id="PF03588">
    <property type="entry name" value="Leu_Phe_trans"/>
    <property type="match status" value="1"/>
</dbReference>
<dbReference type="InterPro" id="IPR042221">
    <property type="entry name" value="Leu/Phe-tRNA_Trfase_N"/>
</dbReference>
<dbReference type="InterPro" id="IPR016181">
    <property type="entry name" value="Acyl_CoA_acyltransferase"/>
</dbReference>
<sequence>MVTLKKFKSGLLRLDDRILKGKLKSFYTRRIKYWRKAYVLTQDLYFPPHTASNKNIRMGPEGELLAIGGDWEPERIILAYKNGIYPVVFRDQPILWWTSERHCVMYPKDVHIPKNMRALIRQDKFKLTADKAFYEVVNACSETRKEYTWLTDEQVQAFHKLYDLGFAHSVEVWQDEKLVGGLFGISFGSYFHGESMFARVSHTSKLAYIGLSIRLAEMNFDIMDCGIWPTEHMKSLGAVVISRDEFLEILDKSKEAPEVIADWGALFENWDLKQAVQNHLDGLTTKMEGALT</sequence>
<organism evidence="5 6">
    <name type="scientific">Acetobacterium malicum</name>
    <dbReference type="NCBI Taxonomy" id="52692"/>
    <lineage>
        <taxon>Bacteria</taxon>
        <taxon>Bacillati</taxon>
        <taxon>Bacillota</taxon>
        <taxon>Clostridia</taxon>
        <taxon>Eubacteriales</taxon>
        <taxon>Eubacteriaceae</taxon>
        <taxon>Acetobacterium</taxon>
    </lineage>
</organism>
<accession>A0ABR6YT95</accession>
<evidence type="ECO:0000256" key="3">
    <source>
        <dbReference type="ARBA" id="ARBA00023315"/>
    </source>
</evidence>
<reference evidence="5 6" key="1">
    <citation type="journal article" date="2020" name="mSystems">
        <title>Defining Genomic and Predicted Metabolic Features of the Acetobacterium Genus.</title>
        <authorList>
            <person name="Ross D.E."/>
            <person name="Marshall C.W."/>
            <person name="Gulliver D."/>
            <person name="May H.D."/>
            <person name="Norman R.S."/>
        </authorList>
    </citation>
    <scope>NUCLEOTIDE SEQUENCE [LARGE SCALE GENOMIC DNA]</scope>
    <source>
        <strain evidence="5 6">DSM 4132</strain>
    </source>
</reference>
<dbReference type="InterPro" id="IPR042203">
    <property type="entry name" value="Leu/Phe-tRNA_Trfase_C"/>
</dbReference>
<dbReference type="Proteomes" id="UP000622405">
    <property type="component" value="Unassembled WGS sequence"/>
</dbReference>
<gene>
    <name evidence="4" type="primary">aat</name>
    <name evidence="5" type="ORF">GH811_02000</name>
</gene>
<dbReference type="HAMAP" id="MF_00688">
    <property type="entry name" value="Leu_Phe_trans"/>
    <property type="match status" value="1"/>
</dbReference>
<dbReference type="PANTHER" id="PTHR30098:SF2">
    <property type="entry name" value="LEUCYL_PHENYLALANYL-TRNA--PROTEIN TRANSFERASE"/>
    <property type="match status" value="1"/>
</dbReference>
<comment type="function">
    <text evidence="4">Functions in the N-end rule pathway of protein degradation where it conjugates Leu, Phe and, less efficiently, Met from aminoacyl-tRNAs to the N-termini of proteins containing an N-terminal arginine or lysine.</text>
</comment>
<dbReference type="InterPro" id="IPR004616">
    <property type="entry name" value="Leu/Phe-tRNA_Trfase"/>
</dbReference>
<dbReference type="Gene3D" id="3.30.70.3550">
    <property type="entry name" value="Leucyl/phenylalanyl-tRNA-protein transferase, N-terminal domain"/>
    <property type="match status" value="1"/>
</dbReference>
<comment type="catalytic activity">
    <reaction evidence="4">
        <text>L-phenylalanyl-tRNA(Phe) + an N-terminal L-alpha-aminoacyl-[protein] = an N-terminal L-phenylalanyl-L-alpha-aminoacyl-[protein] + tRNA(Phe)</text>
        <dbReference type="Rhea" id="RHEA:43632"/>
        <dbReference type="Rhea" id="RHEA-COMP:9668"/>
        <dbReference type="Rhea" id="RHEA-COMP:9699"/>
        <dbReference type="Rhea" id="RHEA-COMP:10636"/>
        <dbReference type="Rhea" id="RHEA-COMP:10637"/>
        <dbReference type="ChEBI" id="CHEBI:78442"/>
        <dbReference type="ChEBI" id="CHEBI:78531"/>
        <dbReference type="ChEBI" id="CHEBI:78597"/>
        <dbReference type="ChEBI" id="CHEBI:83561"/>
        <dbReference type="EC" id="2.3.2.6"/>
    </reaction>
</comment>
<evidence type="ECO:0000313" key="6">
    <source>
        <dbReference type="Proteomes" id="UP000622405"/>
    </source>
</evidence>
<keyword evidence="1 4" id="KW-0963">Cytoplasm</keyword>
<dbReference type="SUPFAM" id="SSF55729">
    <property type="entry name" value="Acyl-CoA N-acyltransferases (Nat)"/>
    <property type="match status" value="1"/>
</dbReference>
<dbReference type="Gene3D" id="3.40.630.70">
    <property type="entry name" value="Leucyl/phenylalanyl-tRNA-protein transferase, C-terminal domain"/>
    <property type="match status" value="1"/>
</dbReference>
<comment type="catalytic activity">
    <reaction evidence="4">
        <text>N-terminal L-arginyl-[protein] + L-leucyl-tRNA(Leu) = N-terminal L-leucyl-L-arginyl-[protein] + tRNA(Leu) + H(+)</text>
        <dbReference type="Rhea" id="RHEA:50416"/>
        <dbReference type="Rhea" id="RHEA-COMP:9613"/>
        <dbReference type="Rhea" id="RHEA-COMP:9622"/>
        <dbReference type="Rhea" id="RHEA-COMP:12672"/>
        <dbReference type="Rhea" id="RHEA-COMP:12673"/>
        <dbReference type="ChEBI" id="CHEBI:15378"/>
        <dbReference type="ChEBI" id="CHEBI:64719"/>
        <dbReference type="ChEBI" id="CHEBI:78442"/>
        <dbReference type="ChEBI" id="CHEBI:78494"/>
        <dbReference type="ChEBI" id="CHEBI:133044"/>
        <dbReference type="EC" id="2.3.2.6"/>
    </reaction>
</comment>
<evidence type="ECO:0000256" key="2">
    <source>
        <dbReference type="ARBA" id="ARBA00022679"/>
    </source>
</evidence>
<dbReference type="NCBIfam" id="TIGR00667">
    <property type="entry name" value="aat"/>
    <property type="match status" value="1"/>
</dbReference>
<proteinExistence type="inferred from homology"/>
<comment type="caution">
    <text evidence="5">The sequence shown here is derived from an EMBL/GenBank/DDBJ whole genome shotgun (WGS) entry which is preliminary data.</text>
</comment>
<evidence type="ECO:0000256" key="1">
    <source>
        <dbReference type="ARBA" id="ARBA00022490"/>
    </source>
</evidence>
<dbReference type="GO" id="GO:0008914">
    <property type="term" value="F:leucyl-tRNA--protein transferase activity"/>
    <property type="evidence" value="ECO:0007669"/>
    <property type="project" value="UniProtKB-EC"/>
</dbReference>
<keyword evidence="6" id="KW-1185">Reference proteome</keyword>
<dbReference type="PANTHER" id="PTHR30098">
    <property type="entry name" value="LEUCYL/PHENYLALANYL-TRNA--PROTEIN TRANSFERASE"/>
    <property type="match status" value="1"/>
</dbReference>
<comment type="similarity">
    <text evidence="4">Belongs to the L/F-transferase family.</text>
</comment>
<protein>
    <recommendedName>
        <fullName evidence="4">Leucyl/phenylalanyl-tRNA--protein transferase</fullName>
        <ecNumber evidence="4">2.3.2.6</ecNumber>
    </recommendedName>
    <alternativeName>
        <fullName evidence="4">L/F-transferase</fullName>
    </alternativeName>
    <alternativeName>
        <fullName evidence="4">Leucyltransferase</fullName>
    </alternativeName>
    <alternativeName>
        <fullName evidence="4">Phenyalanyltransferase</fullName>
    </alternativeName>
</protein>
<evidence type="ECO:0000313" key="5">
    <source>
        <dbReference type="EMBL" id="MBC3898389.1"/>
    </source>
</evidence>
<evidence type="ECO:0000256" key="4">
    <source>
        <dbReference type="HAMAP-Rule" id="MF_00688"/>
    </source>
</evidence>
<keyword evidence="2 4" id="KW-0808">Transferase</keyword>
<name>A0ABR6YT95_9FIRM</name>
<comment type="catalytic activity">
    <reaction evidence="4">
        <text>N-terminal L-lysyl-[protein] + L-leucyl-tRNA(Leu) = N-terminal L-leucyl-L-lysyl-[protein] + tRNA(Leu) + H(+)</text>
        <dbReference type="Rhea" id="RHEA:12340"/>
        <dbReference type="Rhea" id="RHEA-COMP:9613"/>
        <dbReference type="Rhea" id="RHEA-COMP:9622"/>
        <dbReference type="Rhea" id="RHEA-COMP:12670"/>
        <dbReference type="Rhea" id="RHEA-COMP:12671"/>
        <dbReference type="ChEBI" id="CHEBI:15378"/>
        <dbReference type="ChEBI" id="CHEBI:65249"/>
        <dbReference type="ChEBI" id="CHEBI:78442"/>
        <dbReference type="ChEBI" id="CHEBI:78494"/>
        <dbReference type="ChEBI" id="CHEBI:133043"/>
        <dbReference type="EC" id="2.3.2.6"/>
    </reaction>
</comment>
<keyword evidence="3 4" id="KW-0012">Acyltransferase</keyword>
<dbReference type="EMBL" id="WJBE01000001">
    <property type="protein sequence ID" value="MBC3898389.1"/>
    <property type="molecule type" value="Genomic_DNA"/>
</dbReference>
<dbReference type="EC" id="2.3.2.6" evidence="4"/>